<proteinExistence type="predicted"/>
<evidence type="ECO:0000313" key="2">
    <source>
        <dbReference type="Proteomes" id="UP000318242"/>
    </source>
</evidence>
<dbReference type="EMBL" id="BJLH01000010">
    <property type="protein sequence ID" value="GEA61173.1"/>
    <property type="molecule type" value="Genomic_DNA"/>
</dbReference>
<gene>
    <name evidence="1" type="ORF">VCO01S_23660</name>
</gene>
<protein>
    <submittedName>
        <fullName evidence="1">Uncharacterized protein</fullName>
    </submittedName>
</protein>
<dbReference type="Proteomes" id="UP000318242">
    <property type="component" value="Unassembled WGS sequence"/>
</dbReference>
<reference evidence="1 2" key="1">
    <citation type="submission" date="2019-06" db="EMBL/GenBank/DDBJ databases">
        <title>Whole genome shotgun sequence of Vibrio comitans NBRC 102076.</title>
        <authorList>
            <person name="Hosoyama A."/>
            <person name="Uohara A."/>
            <person name="Ohji S."/>
            <person name="Ichikawa N."/>
        </authorList>
    </citation>
    <scope>NUCLEOTIDE SEQUENCE [LARGE SCALE GENOMIC DNA]</scope>
    <source>
        <strain evidence="1 2">NBRC 102076</strain>
    </source>
</reference>
<dbReference type="AlphaFoldDB" id="A0A4Y3INU1"/>
<keyword evidence="2" id="KW-1185">Reference proteome</keyword>
<evidence type="ECO:0000313" key="1">
    <source>
        <dbReference type="EMBL" id="GEA61173.1"/>
    </source>
</evidence>
<comment type="caution">
    <text evidence="1">The sequence shown here is derived from an EMBL/GenBank/DDBJ whole genome shotgun (WGS) entry which is preliminary data.</text>
</comment>
<accession>A0A4Y3INU1</accession>
<sequence length="65" mass="7711">MYQWIRQLHTLNWLNELTKKALFLVYQSNCDRNHAYQNKFSVIVQTLIGNPIYALANDFSVHLLT</sequence>
<name>A0A4Y3INU1_9VIBR</name>
<organism evidence="1 2">
    <name type="scientific">Vibrio comitans NBRC 102076</name>
    <dbReference type="NCBI Taxonomy" id="1219078"/>
    <lineage>
        <taxon>Bacteria</taxon>
        <taxon>Pseudomonadati</taxon>
        <taxon>Pseudomonadota</taxon>
        <taxon>Gammaproteobacteria</taxon>
        <taxon>Vibrionales</taxon>
        <taxon>Vibrionaceae</taxon>
        <taxon>Vibrio</taxon>
    </lineage>
</organism>